<reference evidence="2" key="2">
    <citation type="submission" date="2020-03" db="EMBL/GenBank/DDBJ databases">
        <title>Walnut 2.0.</title>
        <authorList>
            <person name="Marrano A."/>
            <person name="Britton M."/>
            <person name="Zimin A.V."/>
            <person name="Zaini P.A."/>
            <person name="Workman R."/>
            <person name="Puiu D."/>
            <person name="Bianco L."/>
            <person name="Allen B.J."/>
            <person name="Troggio M."/>
            <person name="Leslie C.A."/>
            <person name="Timp W."/>
            <person name="Dendekar A."/>
            <person name="Salzberg S.L."/>
            <person name="Neale D.B."/>
        </authorList>
    </citation>
    <scope>NUCLEOTIDE SEQUENCE</scope>
    <source>
        <tissue evidence="2">Leaves</tissue>
    </source>
</reference>
<proteinExistence type="predicted"/>
<comment type="caution">
    <text evidence="2">The sequence shown here is derived from an EMBL/GenBank/DDBJ whole genome shotgun (WGS) entry which is preliminary data.</text>
</comment>
<accession>A0A833XPN4</accession>
<evidence type="ECO:0000313" key="2">
    <source>
        <dbReference type="EMBL" id="KAF5474047.1"/>
    </source>
</evidence>
<sequence length="104" mass="12603">MLLIMQRKRWAKKLYDTFWVTEKLPIKWLQTSLFLFLSYFPFMFVSLCFFFCYSGAVNMETSKLSLRFNFFRNYFVVEGLCIVTDLVWGEAEILFCYNLFEGLF</sequence>
<gene>
    <name evidence="2" type="ORF">F2P56_005986</name>
</gene>
<keyword evidence="1" id="KW-1133">Transmembrane helix</keyword>
<protein>
    <submittedName>
        <fullName evidence="2">Uncharacterized protein</fullName>
    </submittedName>
</protein>
<name>A0A833XPN4_JUGRE</name>
<dbReference type="AlphaFoldDB" id="A0A833XPN4"/>
<evidence type="ECO:0000313" key="3">
    <source>
        <dbReference type="Proteomes" id="UP000619265"/>
    </source>
</evidence>
<dbReference type="EMBL" id="LIHL02000003">
    <property type="protein sequence ID" value="KAF5474047.1"/>
    <property type="molecule type" value="Genomic_DNA"/>
</dbReference>
<dbReference type="Gramene" id="Jr03_03710_p3">
    <property type="protein sequence ID" value="cds.Jr03_03710_p3"/>
    <property type="gene ID" value="Jr03_03710"/>
</dbReference>
<evidence type="ECO:0000256" key="1">
    <source>
        <dbReference type="SAM" id="Phobius"/>
    </source>
</evidence>
<keyword evidence="1" id="KW-0472">Membrane</keyword>
<feature type="transmembrane region" description="Helical" evidence="1">
    <location>
        <begin position="33"/>
        <end position="56"/>
    </location>
</feature>
<reference evidence="2" key="1">
    <citation type="submission" date="2015-10" db="EMBL/GenBank/DDBJ databases">
        <authorList>
            <person name="Martinez-Garcia P.J."/>
            <person name="Crepeau M.W."/>
            <person name="Puiu D."/>
            <person name="Gonzalez-Ibeas D."/>
            <person name="Whalen J."/>
            <person name="Stevens K."/>
            <person name="Paul R."/>
            <person name="Butterfield T."/>
            <person name="Britton M."/>
            <person name="Reagan R."/>
            <person name="Chakraborty S."/>
            <person name="Walawage S.L."/>
            <person name="Vasquez-Gross H.A."/>
            <person name="Cardeno C."/>
            <person name="Famula R."/>
            <person name="Pratt K."/>
            <person name="Kuruganti S."/>
            <person name="Aradhya M.K."/>
            <person name="Leslie C.A."/>
            <person name="Dandekar A.M."/>
            <person name="Salzberg S.L."/>
            <person name="Wegrzyn J.L."/>
            <person name="Langley C.H."/>
            <person name="Neale D.B."/>
        </authorList>
    </citation>
    <scope>NUCLEOTIDE SEQUENCE</scope>
    <source>
        <tissue evidence="2">Leaves</tissue>
    </source>
</reference>
<keyword evidence="1" id="KW-0812">Transmembrane</keyword>
<organism evidence="2 3">
    <name type="scientific">Juglans regia</name>
    <name type="common">English walnut</name>
    <dbReference type="NCBI Taxonomy" id="51240"/>
    <lineage>
        <taxon>Eukaryota</taxon>
        <taxon>Viridiplantae</taxon>
        <taxon>Streptophyta</taxon>
        <taxon>Embryophyta</taxon>
        <taxon>Tracheophyta</taxon>
        <taxon>Spermatophyta</taxon>
        <taxon>Magnoliopsida</taxon>
        <taxon>eudicotyledons</taxon>
        <taxon>Gunneridae</taxon>
        <taxon>Pentapetalae</taxon>
        <taxon>rosids</taxon>
        <taxon>fabids</taxon>
        <taxon>Fagales</taxon>
        <taxon>Juglandaceae</taxon>
        <taxon>Juglans</taxon>
    </lineage>
</organism>
<dbReference type="Proteomes" id="UP000619265">
    <property type="component" value="Unassembled WGS sequence"/>
</dbReference>